<sequence length="162" mass="18210">MNSLTPAARTIRNILNQLKVNCSLCGQSNLERGEFDQHITTHRPDRNQQGSNRSTANHPPSTGRQSNDLSSSLFIIFVVFIFFVIMMFRSSKDSSPSKNDKTGNALDNSAIATPISCTSIQQCPSRNNPFESSYLLSSENQIYLNYFYNDSASRLASWKLIY</sequence>
<accession>A0A816DBA7</accession>
<gene>
    <name evidence="5" type="ORF">XAT740_LOCUS52105</name>
</gene>
<dbReference type="InterPro" id="IPR013087">
    <property type="entry name" value="Znf_C2H2_type"/>
</dbReference>
<feature type="transmembrane region" description="Helical" evidence="3">
    <location>
        <begin position="69"/>
        <end position="88"/>
    </location>
</feature>
<protein>
    <recommendedName>
        <fullName evidence="4">C2H2-type domain-containing protein</fullName>
    </recommendedName>
</protein>
<feature type="non-terminal residue" evidence="5">
    <location>
        <position position="1"/>
    </location>
</feature>
<name>A0A816DBA7_ADIRI</name>
<dbReference type="GO" id="GO:0008270">
    <property type="term" value="F:zinc ion binding"/>
    <property type="evidence" value="ECO:0007669"/>
    <property type="project" value="UniProtKB-KW"/>
</dbReference>
<dbReference type="EMBL" id="CAJNOR010008483">
    <property type="protein sequence ID" value="CAF1633751.1"/>
    <property type="molecule type" value="Genomic_DNA"/>
</dbReference>
<evidence type="ECO:0000256" key="2">
    <source>
        <dbReference type="SAM" id="MobiDB-lite"/>
    </source>
</evidence>
<dbReference type="Proteomes" id="UP000663828">
    <property type="component" value="Unassembled WGS sequence"/>
</dbReference>
<keyword evidence="1" id="KW-0862">Zinc</keyword>
<keyword evidence="1" id="KW-0479">Metal-binding</keyword>
<evidence type="ECO:0000256" key="1">
    <source>
        <dbReference type="PROSITE-ProRule" id="PRU00042"/>
    </source>
</evidence>
<feature type="region of interest" description="Disordered" evidence="2">
    <location>
        <begin position="41"/>
        <end position="66"/>
    </location>
</feature>
<keyword evidence="1" id="KW-0863">Zinc-finger</keyword>
<keyword evidence="3" id="KW-0472">Membrane</keyword>
<feature type="non-terminal residue" evidence="5">
    <location>
        <position position="162"/>
    </location>
</feature>
<keyword evidence="6" id="KW-1185">Reference proteome</keyword>
<proteinExistence type="predicted"/>
<organism evidence="5 6">
    <name type="scientific">Adineta ricciae</name>
    <name type="common">Rotifer</name>
    <dbReference type="NCBI Taxonomy" id="249248"/>
    <lineage>
        <taxon>Eukaryota</taxon>
        <taxon>Metazoa</taxon>
        <taxon>Spiralia</taxon>
        <taxon>Gnathifera</taxon>
        <taxon>Rotifera</taxon>
        <taxon>Eurotatoria</taxon>
        <taxon>Bdelloidea</taxon>
        <taxon>Adinetida</taxon>
        <taxon>Adinetidae</taxon>
        <taxon>Adineta</taxon>
    </lineage>
</organism>
<dbReference type="PROSITE" id="PS50157">
    <property type="entry name" value="ZINC_FINGER_C2H2_2"/>
    <property type="match status" value="1"/>
</dbReference>
<feature type="domain" description="C2H2-type" evidence="4">
    <location>
        <begin position="20"/>
        <end position="47"/>
    </location>
</feature>
<comment type="caution">
    <text evidence="5">The sequence shown here is derived from an EMBL/GenBank/DDBJ whole genome shotgun (WGS) entry which is preliminary data.</text>
</comment>
<evidence type="ECO:0000256" key="3">
    <source>
        <dbReference type="SAM" id="Phobius"/>
    </source>
</evidence>
<dbReference type="AlphaFoldDB" id="A0A816DBA7"/>
<reference evidence="5" key="1">
    <citation type="submission" date="2021-02" db="EMBL/GenBank/DDBJ databases">
        <authorList>
            <person name="Nowell W R."/>
        </authorList>
    </citation>
    <scope>NUCLEOTIDE SEQUENCE</scope>
</reference>
<evidence type="ECO:0000259" key="4">
    <source>
        <dbReference type="PROSITE" id="PS50157"/>
    </source>
</evidence>
<evidence type="ECO:0000313" key="5">
    <source>
        <dbReference type="EMBL" id="CAF1633751.1"/>
    </source>
</evidence>
<keyword evidence="3" id="KW-1133">Transmembrane helix</keyword>
<keyword evidence="3" id="KW-0812">Transmembrane</keyword>
<evidence type="ECO:0000313" key="6">
    <source>
        <dbReference type="Proteomes" id="UP000663828"/>
    </source>
</evidence>
<feature type="compositionally biased region" description="Polar residues" evidence="2">
    <location>
        <begin position="47"/>
        <end position="66"/>
    </location>
</feature>